<protein>
    <submittedName>
        <fullName evidence="3">Uncharacterized protein</fullName>
    </submittedName>
</protein>
<evidence type="ECO:0000313" key="4">
    <source>
        <dbReference type="EMBL" id="RQP70153.1"/>
    </source>
</evidence>
<comment type="caution">
    <text evidence="3">The sequence shown here is derived from an EMBL/GenBank/DDBJ whole genome shotgun (WGS) entry which is preliminary data.</text>
</comment>
<evidence type="ECO:0000313" key="7">
    <source>
        <dbReference type="Proteomes" id="UP000273734"/>
    </source>
</evidence>
<proteinExistence type="predicted"/>
<organism evidence="3 5">
    <name type="scientific">Burkholderia ubonensis</name>
    <dbReference type="NCBI Taxonomy" id="101571"/>
    <lineage>
        <taxon>Bacteria</taxon>
        <taxon>Pseudomonadati</taxon>
        <taxon>Pseudomonadota</taxon>
        <taxon>Betaproteobacteria</taxon>
        <taxon>Burkholderiales</taxon>
        <taxon>Burkholderiaceae</taxon>
        <taxon>Burkholderia</taxon>
        <taxon>Burkholderia cepacia complex</taxon>
    </lineage>
</organism>
<feature type="transmembrane region" description="Helical" evidence="1">
    <location>
        <begin position="41"/>
        <end position="61"/>
    </location>
</feature>
<keyword evidence="1" id="KW-0472">Membrane</keyword>
<evidence type="ECO:0000313" key="3">
    <source>
        <dbReference type="EMBL" id="KVG62653.1"/>
    </source>
</evidence>
<name>A0A102LHH6_9BURK</name>
<keyword evidence="1" id="KW-0812">Transmembrane</keyword>
<dbReference type="RefSeq" id="WP_059619953.1">
    <property type="nucleotide sequence ID" value="NZ_CAJPGX010000005.1"/>
</dbReference>
<accession>A0A102LHH6</accession>
<reference evidence="4 7" key="2">
    <citation type="submission" date="2018-08" db="EMBL/GenBank/DDBJ databases">
        <title>Comparative analysis of Burkholderia isolates from Puerto Rico.</title>
        <authorList>
            <person name="Hall C."/>
            <person name="Sahl J."/>
            <person name="Wagner D."/>
        </authorList>
    </citation>
    <scope>NUCLEOTIDE SEQUENCE [LARGE SCALE GENOMIC DNA]</scope>
    <source>
        <strain evidence="4 7">Bp8964</strain>
    </source>
</reference>
<dbReference type="Proteomes" id="UP000065521">
    <property type="component" value="Unassembled WGS sequence"/>
</dbReference>
<dbReference type="EMBL" id="LOXM01000171">
    <property type="protein sequence ID" value="KVG62653.1"/>
    <property type="molecule type" value="Genomic_DNA"/>
</dbReference>
<dbReference type="AlphaFoldDB" id="A0A102LHH6"/>
<dbReference type="EMBL" id="QTNY01000029">
    <property type="protein sequence ID" value="RQP70153.1"/>
    <property type="molecule type" value="Genomic_DNA"/>
</dbReference>
<evidence type="ECO:0000313" key="6">
    <source>
        <dbReference type="Proteomes" id="UP000065521"/>
    </source>
</evidence>
<evidence type="ECO:0000313" key="5">
    <source>
        <dbReference type="Proteomes" id="UP000064029"/>
    </source>
</evidence>
<reference evidence="5 6" key="1">
    <citation type="submission" date="2015-11" db="EMBL/GenBank/DDBJ databases">
        <title>Expanding the genomic diversity of Burkholderia species for the development of highly accurate diagnostics.</title>
        <authorList>
            <person name="Sahl J."/>
            <person name="Keim P."/>
            <person name="Wagner D."/>
        </authorList>
    </citation>
    <scope>NUCLEOTIDE SEQUENCE [LARGE SCALE GENOMIC DNA]</scope>
    <source>
        <strain evidence="3 5">MSMB2036</strain>
        <strain evidence="2 6">RF32-BP4</strain>
    </source>
</reference>
<evidence type="ECO:0000313" key="2">
    <source>
        <dbReference type="EMBL" id="KUZ89729.1"/>
    </source>
</evidence>
<dbReference type="Proteomes" id="UP000064029">
    <property type="component" value="Unassembled WGS sequence"/>
</dbReference>
<dbReference type="Proteomes" id="UP000273734">
    <property type="component" value="Unassembled WGS sequence"/>
</dbReference>
<evidence type="ECO:0000256" key="1">
    <source>
        <dbReference type="SAM" id="Phobius"/>
    </source>
</evidence>
<gene>
    <name evidence="4" type="ORF">DF015_30690</name>
    <name evidence="2" type="ORF">WI38_16395</name>
    <name evidence="3" type="ORF">WJ33_29945</name>
</gene>
<dbReference type="EMBL" id="LOTN01000034">
    <property type="protein sequence ID" value="KUZ89729.1"/>
    <property type="molecule type" value="Genomic_DNA"/>
</dbReference>
<keyword evidence="1" id="KW-1133">Transmembrane helix</keyword>
<sequence length="62" mass="6633">MAIINSDYEVGFLVVVFTLLGVVLIGALLIRLHLGRWHPRLIGAAIGALIGILLVEAVPMLT</sequence>
<feature type="transmembrane region" description="Helical" evidence="1">
    <location>
        <begin position="12"/>
        <end position="34"/>
    </location>
</feature>